<dbReference type="AlphaFoldDB" id="H1HMS0"/>
<comment type="caution">
    <text evidence="1">The sequence shown here is derived from an EMBL/GenBank/DDBJ whole genome shotgun (WGS) entry which is preliminary data.</text>
</comment>
<protein>
    <submittedName>
        <fullName evidence="1">Uncharacterized protein</fullName>
    </submittedName>
</protein>
<sequence>MSRQVDCYTVYKDAQPVHLRFHSHGTDARAVLLRFSIHMERTHEPCVPTLLPLPFCRYEYKNKHGEAGEIYSYFRRGVVLL</sequence>
<proteinExistence type="predicted"/>
<evidence type="ECO:0000313" key="1">
    <source>
        <dbReference type="EMBL" id="EHO70257.1"/>
    </source>
</evidence>
<reference evidence="1 2" key="1">
    <citation type="submission" date="2011-12" db="EMBL/GenBank/DDBJ databases">
        <title>The Genome Sequence of Prevotella maculosa OT 289.</title>
        <authorList>
            <consortium name="The Broad Institute Genome Sequencing Platform"/>
            <person name="Earl A."/>
            <person name="Ward D."/>
            <person name="Feldgarden M."/>
            <person name="Gevers D."/>
            <person name="Izard J."/>
            <person name="Blanton J.M."/>
            <person name="Mathney J."/>
            <person name="Tanner A.C."/>
            <person name="Dewhirst F.E."/>
            <person name="Young S.K."/>
            <person name="Zeng Q."/>
            <person name="Gargeya S."/>
            <person name="Fitzgerald M."/>
            <person name="Haas B."/>
            <person name="Abouelleil A."/>
            <person name="Alvarado L."/>
            <person name="Arachchi H.M."/>
            <person name="Berlin A."/>
            <person name="Chapman S.B."/>
            <person name="Gearin G."/>
            <person name="Goldberg J."/>
            <person name="Griggs A."/>
            <person name="Gujja S."/>
            <person name="Hansen M."/>
            <person name="Heiman D."/>
            <person name="Howarth C."/>
            <person name="Larimer J."/>
            <person name="Lui A."/>
            <person name="MacDonald P.J.P."/>
            <person name="McCowen C."/>
            <person name="Montmayeur A."/>
            <person name="Murphy C."/>
            <person name="Neiman D."/>
            <person name="Pearson M."/>
            <person name="Priest M."/>
            <person name="Roberts A."/>
            <person name="Saif S."/>
            <person name="Shea T."/>
            <person name="Sisk P."/>
            <person name="Stolte C."/>
            <person name="Sykes S."/>
            <person name="Wortman J."/>
            <person name="Nusbaum C."/>
            <person name="Birren B."/>
        </authorList>
    </citation>
    <scope>NUCLEOTIDE SEQUENCE [LARGE SCALE GENOMIC DNA]</scope>
    <source>
        <strain evidence="1 2">OT 289</strain>
    </source>
</reference>
<name>H1HMS0_9BACT</name>
<dbReference type="HOGENOM" id="CLU_2570942_0_0_10"/>
<accession>H1HMS0</accession>
<organism evidence="1 2">
    <name type="scientific">Segatella maculosa OT 289</name>
    <dbReference type="NCBI Taxonomy" id="999422"/>
    <lineage>
        <taxon>Bacteria</taxon>
        <taxon>Pseudomonadati</taxon>
        <taxon>Bacteroidota</taxon>
        <taxon>Bacteroidia</taxon>
        <taxon>Bacteroidales</taxon>
        <taxon>Prevotellaceae</taxon>
        <taxon>Segatella</taxon>
    </lineage>
</organism>
<gene>
    <name evidence="1" type="ORF">HMPREF9944_01464</name>
</gene>
<dbReference type="Proteomes" id="UP000003167">
    <property type="component" value="Unassembled WGS sequence"/>
</dbReference>
<keyword evidence="2" id="KW-1185">Reference proteome</keyword>
<evidence type="ECO:0000313" key="2">
    <source>
        <dbReference type="Proteomes" id="UP000003167"/>
    </source>
</evidence>
<dbReference type="EMBL" id="AGEK01000027">
    <property type="protein sequence ID" value="EHO70257.1"/>
    <property type="molecule type" value="Genomic_DNA"/>
</dbReference>